<comment type="subcellular location">
    <subcellularLocation>
        <location evidence="1">Mitochondrion</location>
    </subcellularLocation>
</comment>
<dbReference type="SUPFAM" id="SSF75625">
    <property type="entry name" value="YebC-like"/>
    <property type="match status" value="1"/>
</dbReference>
<evidence type="ECO:0000256" key="1">
    <source>
        <dbReference type="ARBA" id="ARBA00004173"/>
    </source>
</evidence>
<evidence type="ECO:0008006" key="8">
    <source>
        <dbReference type="Google" id="ProtNLM"/>
    </source>
</evidence>
<sequence length="268" mass="28222">MTSTAALRSGHSKWATIKHDKGKNDSAKTKARAAFSHDIALATKLYGPEPSQNPRLALAIDKAKKASMPKAGIDAAIARGQGISATGTALETVTVEAMLPANVAVVLEFETDNRLRTLADVRNAIKRAGGNTTPVGFLFERKGRVAFKGRDGVTADAVLDAALEAGALDVLDEEDGDAIVFTDPADTKSAAESISKALQLEIDAMDIVWDPIEDTMVPLDGNDAVANLNRFLDMLGEVTGAQGLYMNATQGRADDGAWADLMARVASL</sequence>
<feature type="domain" description="TACO1/YebC-like second and third" evidence="4">
    <location>
        <begin position="91"/>
        <end position="248"/>
    </location>
</feature>
<dbReference type="InterPro" id="IPR029072">
    <property type="entry name" value="YebC-like"/>
</dbReference>
<evidence type="ECO:0000256" key="2">
    <source>
        <dbReference type="ARBA" id="ARBA00008724"/>
    </source>
</evidence>
<dbReference type="AlphaFoldDB" id="A0A6A6B2Q5"/>
<evidence type="ECO:0000313" key="7">
    <source>
        <dbReference type="Proteomes" id="UP000799438"/>
    </source>
</evidence>
<dbReference type="PANTHER" id="PTHR12532:SF0">
    <property type="entry name" value="TRANSLATIONAL ACTIVATOR OF CYTOCHROME C OXIDASE 1"/>
    <property type="match status" value="1"/>
</dbReference>
<evidence type="ECO:0000313" key="6">
    <source>
        <dbReference type="EMBL" id="KAF2137297.1"/>
    </source>
</evidence>
<dbReference type="PANTHER" id="PTHR12532">
    <property type="entry name" value="TRANSLATIONAL ACTIVATOR OF CYTOCHROME C OXIDASE 1"/>
    <property type="match status" value="1"/>
</dbReference>
<dbReference type="InterPro" id="IPR026564">
    <property type="entry name" value="Transcrip_reg_TACO1-like_dom3"/>
</dbReference>
<reference evidence="6" key="1">
    <citation type="journal article" date="2020" name="Stud. Mycol.">
        <title>101 Dothideomycetes genomes: a test case for predicting lifestyles and emergence of pathogens.</title>
        <authorList>
            <person name="Haridas S."/>
            <person name="Albert R."/>
            <person name="Binder M."/>
            <person name="Bloem J."/>
            <person name="Labutti K."/>
            <person name="Salamov A."/>
            <person name="Andreopoulos B."/>
            <person name="Baker S."/>
            <person name="Barry K."/>
            <person name="Bills G."/>
            <person name="Bluhm B."/>
            <person name="Cannon C."/>
            <person name="Castanera R."/>
            <person name="Culley D."/>
            <person name="Daum C."/>
            <person name="Ezra D."/>
            <person name="Gonzalez J."/>
            <person name="Henrissat B."/>
            <person name="Kuo A."/>
            <person name="Liang C."/>
            <person name="Lipzen A."/>
            <person name="Lutzoni F."/>
            <person name="Magnuson J."/>
            <person name="Mondo S."/>
            <person name="Nolan M."/>
            <person name="Ohm R."/>
            <person name="Pangilinan J."/>
            <person name="Park H.-J."/>
            <person name="Ramirez L."/>
            <person name="Alfaro M."/>
            <person name="Sun H."/>
            <person name="Tritt A."/>
            <person name="Yoshinaga Y."/>
            <person name="Zwiers L.-H."/>
            <person name="Turgeon B."/>
            <person name="Goodwin S."/>
            <person name="Spatafora J."/>
            <person name="Crous P."/>
            <person name="Grigoriev I."/>
        </authorList>
    </citation>
    <scope>NUCLEOTIDE SEQUENCE</scope>
    <source>
        <strain evidence="6">CBS 121167</strain>
    </source>
</reference>
<dbReference type="InterPro" id="IPR017856">
    <property type="entry name" value="Integrase-like_N"/>
</dbReference>
<feature type="compositionally biased region" description="Basic and acidic residues" evidence="3">
    <location>
        <begin position="17"/>
        <end position="28"/>
    </location>
</feature>
<dbReference type="Pfam" id="PF20772">
    <property type="entry name" value="TACO1_YebC_N"/>
    <property type="match status" value="1"/>
</dbReference>
<dbReference type="Gene3D" id="1.10.10.200">
    <property type="match status" value="1"/>
</dbReference>
<protein>
    <recommendedName>
        <fullName evidence="8">Transcriptional regulatory protein</fullName>
    </recommendedName>
</protein>
<feature type="domain" description="TACO1/YebC-like N-terminal" evidence="5">
    <location>
        <begin position="12"/>
        <end position="82"/>
    </location>
</feature>
<dbReference type="InterPro" id="IPR048300">
    <property type="entry name" value="TACO1_YebC-like_2nd/3rd_dom"/>
</dbReference>
<dbReference type="HAMAP" id="MF_00693">
    <property type="entry name" value="Transcrip_reg_TACO1"/>
    <property type="match status" value="1"/>
</dbReference>
<evidence type="ECO:0000259" key="5">
    <source>
        <dbReference type="Pfam" id="PF20772"/>
    </source>
</evidence>
<dbReference type="FunFam" id="1.10.10.200:FF:000002">
    <property type="entry name" value="Probable transcriptional regulatory protein CLM62_37755"/>
    <property type="match status" value="1"/>
</dbReference>
<dbReference type="GeneID" id="54301058"/>
<dbReference type="InterPro" id="IPR049083">
    <property type="entry name" value="TACO1_YebC_N"/>
</dbReference>
<evidence type="ECO:0000259" key="4">
    <source>
        <dbReference type="Pfam" id="PF01709"/>
    </source>
</evidence>
<dbReference type="OrthoDB" id="2017544at2759"/>
<dbReference type="Pfam" id="PF01709">
    <property type="entry name" value="Transcrip_reg"/>
    <property type="match status" value="1"/>
</dbReference>
<dbReference type="Gene3D" id="3.30.70.980">
    <property type="match status" value="2"/>
</dbReference>
<keyword evidence="7" id="KW-1185">Reference proteome</keyword>
<dbReference type="Proteomes" id="UP000799438">
    <property type="component" value="Unassembled WGS sequence"/>
</dbReference>
<dbReference type="InterPro" id="IPR002876">
    <property type="entry name" value="Transcrip_reg_TACO1-like"/>
</dbReference>
<dbReference type="GO" id="GO:0005739">
    <property type="term" value="C:mitochondrion"/>
    <property type="evidence" value="ECO:0007669"/>
    <property type="project" value="UniProtKB-SubCell"/>
</dbReference>
<proteinExistence type="inferred from homology"/>
<organism evidence="6 7">
    <name type="scientific">Aplosporella prunicola CBS 121167</name>
    <dbReference type="NCBI Taxonomy" id="1176127"/>
    <lineage>
        <taxon>Eukaryota</taxon>
        <taxon>Fungi</taxon>
        <taxon>Dikarya</taxon>
        <taxon>Ascomycota</taxon>
        <taxon>Pezizomycotina</taxon>
        <taxon>Dothideomycetes</taxon>
        <taxon>Dothideomycetes incertae sedis</taxon>
        <taxon>Botryosphaeriales</taxon>
        <taxon>Aplosporellaceae</taxon>
        <taxon>Aplosporella</taxon>
    </lineage>
</organism>
<comment type="similarity">
    <text evidence="2">Belongs to the TACO1 family.</text>
</comment>
<dbReference type="EMBL" id="ML995504">
    <property type="protein sequence ID" value="KAF2137297.1"/>
    <property type="molecule type" value="Genomic_DNA"/>
</dbReference>
<gene>
    <name evidence="6" type="ORF">K452DRAFT_312464</name>
</gene>
<name>A0A6A6B2Q5_9PEZI</name>
<feature type="region of interest" description="Disordered" evidence="3">
    <location>
        <begin position="1"/>
        <end position="28"/>
    </location>
</feature>
<accession>A0A6A6B2Q5</accession>
<evidence type="ECO:0000256" key="3">
    <source>
        <dbReference type="SAM" id="MobiDB-lite"/>
    </source>
</evidence>
<dbReference type="RefSeq" id="XP_033393015.1">
    <property type="nucleotide sequence ID" value="XM_033543561.1"/>
</dbReference>